<dbReference type="Proteomes" id="UP000006860">
    <property type="component" value="Chromosome"/>
</dbReference>
<dbReference type="AlphaFoldDB" id="F0SKB4"/>
<reference evidence="2" key="1">
    <citation type="submission" date="2011-02" db="EMBL/GenBank/DDBJ databases">
        <title>The complete genome of Planctomyces brasiliensis DSM 5305.</title>
        <authorList>
            <person name="Lucas S."/>
            <person name="Copeland A."/>
            <person name="Lapidus A."/>
            <person name="Bruce D."/>
            <person name="Goodwin L."/>
            <person name="Pitluck S."/>
            <person name="Kyrpides N."/>
            <person name="Mavromatis K."/>
            <person name="Pagani I."/>
            <person name="Ivanova N."/>
            <person name="Ovchinnikova G."/>
            <person name="Lu M."/>
            <person name="Detter J.C."/>
            <person name="Han C."/>
            <person name="Land M."/>
            <person name="Hauser L."/>
            <person name="Markowitz V."/>
            <person name="Cheng J.-F."/>
            <person name="Hugenholtz P."/>
            <person name="Woyke T."/>
            <person name="Wu D."/>
            <person name="Tindall B."/>
            <person name="Pomrenke H.G."/>
            <person name="Brambilla E."/>
            <person name="Klenk H.-P."/>
            <person name="Eisen J.A."/>
        </authorList>
    </citation>
    <scope>NUCLEOTIDE SEQUENCE [LARGE SCALE GENOMIC DNA]</scope>
    <source>
        <strain evidence="2">ATCC 49424 / DSM 5305 / JCM 21570 / NBRC 103401 / IFAM 1448</strain>
    </source>
</reference>
<protein>
    <submittedName>
        <fullName evidence="1">Uncharacterized protein</fullName>
    </submittedName>
</protein>
<proteinExistence type="predicted"/>
<dbReference type="STRING" id="756272.Plabr_3274"/>
<evidence type="ECO:0000313" key="2">
    <source>
        <dbReference type="Proteomes" id="UP000006860"/>
    </source>
</evidence>
<sequence>MGPLLLLLERKLRKLLSRTGFQQWLLNRSDALNSSGLVGSVSSEQDKLLNGLLQRLQSLGLDGLKNLPKLLGIRANSFQRLQSHPEYKQMVLDVVIKTADFIGVASLFGLDCVHLTTLF</sequence>
<gene>
    <name evidence="1" type="ordered locus">Plabr_3274</name>
</gene>
<keyword evidence="2" id="KW-1185">Reference proteome</keyword>
<name>F0SKB4_RUBBR</name>
<dbReference type="HOGENOM" id="CLU_2059678_0_0_0"/>
<evidence type="ECO:0000313" key="1">
    <source>
        <dbReference type="EMBL" id="ADY60871.1"/>
    </source>
</evidence>
<organism evidence="1 2">
    <name type="scientific">Rubinisphaera brasiliensis (strain ATCC 49424 / DSM 5305 / JCM 21570 / IAM 15109 / NBRC 103401 / IFAM 1448)</name>
    <name type="common">Planctomyces brasiliensis</name>
    <dbReference type="NCBI Taxonomy" id="756272"/>
    <lineage>
        <taxon>Bacteria</taxon>
        <taxon>Pseudomonadati</taxon>
        <taxon>Planctomycetota</taxon>
        <taxon>Planctomycetia</taxon>
        <taxon>Planctomycetales</taxon>
        <taxon>Planctomycetaceae</taxon>
        <taxon>Rubinisphaera</taxon>
    </lineage>
</organism>
<dbReference type="KEGG" id="pbs:Plabr_3274"/>
<accession>F0SKB4</accession>
<dbReference type="EMBL" id="CP002546">
    <property type="protein sequence ID" value="ADY60871.1"/>
    <property type="molecule type" value="Genomic_DNA"/>
</dbReference>